<feature type="region of interest" description="Disordered" evidence="1">
    <location>
        <begin position="476"/>
        <end position="508"/>
    </location>
</feature>
<feature type="region of interest" description="Disordered" evidence="1">
    <location>
        <begin position="328"/>
        <end position="349"/>
    </location>
</feature>
<feature type="compositionally biased region" description="Polar residues" evidence="1">
    <location>
        <begin position="499"/>
        <end position="508"/>
    </location>
</feature>
<name>E3KEL4_PUCGT</name>
<keyword evidence="3" id="KW-1185">Reference proteome</keyword>
<feature type="compositionally biased region" description="Low complexity" evidence="1">
    <location>
        <begin position="17"/>
        <end position="28"/>
    </location>
</feature>
<dbReference type="RefSeq" id="XP_003326990.1">
    <property type="nucleotide sequence ID" value="XM_003326942.1"/>
</dbReference>
<evidence type="ECO:0000256" key="1">
    <source>
        <dbReference type="SAM" id="MobiDB-lite"/>
    </source>
</evidence>
<gene>
    <name evidence="2" type="ORF">PGTG_08767</name>
</gene>
<organism evidence="2 3">
    <name type="scientific">Puccinia graminis f. sp. tritici (strain CRL 75-36-700-3 / race SCCL)</name>
    <name type="common">Black stem rust fungus</name>
    <dbReference type="NCBI Taxonomy" id="418459"/>
    <lineage>
        <taxon>Eukaryota</taxon>
        <taxon>Fungi</taxon>
        <taxon>Dikarya</taxon>
        <taxon>Basidiomycota</taxon>
        <taxon>Pucciniomycotina</taxon>
        <taxon>Pucciniomycetes</taxon>
        <taxon>Pucciniales</taxon>
        <taxon>Pucciniaceae</taxon>
        <taxon>Puccinia</taxon>
    </lineage>
</organism>
<dbReference type="OrthoDB" id="10493474at2759"/>
<feature type="compositionally biased region" description="Polar residues" evidence="1">
    <location>
        <begin position="29"/>
        <end position="43"/>
    </location>
</feature>
<feature type="compositionally biased region" description="Low complexity" evidence="1">
    <location>
        <begin position="335"/>
        <end position="348"/>
    </location>
</feature>
<dbReference type="GeneID" id="10529954"/>
<evidence type="ECO:0000313" key="3">
    <source>
        <dbReference type="Proteomes" id="UP000008783"/>
    </source>
</evidence>
<feature type="compositionally biased region" description="Low complexity" evidence="1">
    <location>
        <begin position="479"/>
        <end position="496"/>
    </location>
</feature>
<sequence length="1060" mass="118964">MSQDTRFNNNTYPGQESTSNNVPPSTSSLGQTISHSTSRSNNIYNNQQSAHSFTRNPDTHFLDKEPVLPRYKGTSTRSVKIKPMDKELFFDGTNMPVEKFIKRYENAGLADDASAQDLARQIISFIHGNDLKDEVEEMTGHEDSDWELLKAQLLNRFGSSLPLVKYSRQDLKKLVNNAIQAGGIKTLEEFKNFRTKFESVTTYLFRMGYSNSLEEFRELLLESLNSDLETSVTRELIRDNKMLSSMDGGDILPDTQILLTYIHREVQSASVMDRRKLHRMEPTKNLDNSTYTTKNLPQGPNVTTPASSHELEQKLEEITRKFEAHYSGKINSTHPSGPAPSQSSSPAPRKSEFKCYYCFLKGHGTRKCNSVLYDESIGAVTRDGKLFKLPDSTTIPWDTNRPIKQVVDQYSRDSVQLFSSFGQLVELSPEELRIYKAGLQQKNLPAQEEEGISAIETWTTQEDENPMETGKSDLLNMASSSFNSSSPDHSPSSNFPTLHPSTSQGMEKSQYSGIQHLQLSPTEEPLRKSSFYTTLATEDSGSVKEINHKLAVNQENFLSYGGLHTLDSKLPEDLKNSPNMALPSEDNNAAILGQVGDKIKITTHYFSPPWHKQLISQESAHQDLLKKGPMENFIPADLASTHGLNSNLIQGTKFLTEELGTLEGMLEISRKENHKNRIQNLSVNLGSRGQNLRGSTLPSSITTKNSTGQIQLSNLPQLPCFSQLMRPSAKLGEESTVKALGFNFFCLCKSVFESVSSQDCVDATFLPCFHPIGDGHIQQNAGYNFGIGCVIPREDKAIDVLRKPLYGSNRRIAWFVQRYNMVSLNPFHKSLAENSKDLAWVSGGTCCETLWFQNERNEVNISAVIIVKMKASEAVGVAYYILKHKVDQFAPGQKILPCLLSIGNGRVQYNLGIGYGKPREEETIDMASAHVYCFNQEEGQIATTQRWKIGFFGKFSRTICCRELAGRSEVQRSKSEGAVLEAKQWKMIQIASIRHSNLRRHQQDRLDLFTNITIMLALYPLISPFPGYRCCTDPHDFGTVYGRRATSSNHSSSARKDQTH</sequence>
<dbReference type="EMBL" id="DS178283">
    <property type="protein sequence ID" value="EFP82571.1"/>
    <property type="molecule type" value="Genomic_DNA"/>
</dbReference>
<reference key="1">
    <citation type="submission" date="2007-01" db="EMBL/GenBank/DDBJ databases">
        <title>The Genome Sequence of Puccinia graminis f. sp. tritici Strain CRL 75-36-700-3.</title>
        <authorList>
            <consortium name="The Broad Institute Genome Sequencing Platform"/>
            <person name="Birren B."/>
            <person name="Lander E."/>
            <person name="Galagan J."/>
            <person name="Nusbaum C."/>
            <person name="Devon K."/>
            <person name="Cuomo C."/>
            <person name="Jaffe D."/>
            <person name="Butler J."/>
            <person name="Alvarez P."/>
            <person name="Gnerre S."/>
            <person name="Grabherr M."/>
            <person name="Mauceli E."/>
            <person name="Brockman W."/>
            <person name="Young S."/>
            <person name="LaButti K."/>
            <person name="Sykes S."/>
            <person name="DeCaprio D."/>
            <person name="Crawford M."/>
            <person name="Koehrsen M."/>
            <person name="Engels R."/>
            <person name="Montgomery P."/>
            <person name="Pearson M."/>
            <person name="Howarth C."/>
            <person name="Larson L."/>
            <person name="White J."/>
            <person name="Zeng Q."/>
            <person name="Kodira C."/>
            <person name="Yandava C."/>
            <person name="Alvarado L."/>
            <person name="O'Leary S."/>
            <person name="Szabo L."/>
            <person name="Dean R."/>
            <person name="Schein J."/>
        </authorList>
    </citation>
    <scope>NUCLEOTIDE SEQUENCE</scope>
    <source>
        <strain>CRL 75-36-700-3</strain>
    </source>
</reference>
<dbReference type="VEuPathDB" id="FungiDB:PGTG_08767"/>
<dbReference type="AlphaFoldDB" id="E3KEL4"/>
<protein>
    <submittedName>
        <fullName evidence="2">Uncharacterized protein</fullName>
    </submittedName>
</protein>
<dbReference type="KEGG" id="pgr:PGTG_08767"/>
<dbReference type="HOGENOM" id="CLU_012051_0_0_1"/>
<feature type="region of interest" description="Disordered" evidence="1">
    <location>
        <begin position="1"/>
        <end position="43"/>
    </location>
</feature>
<feature type="region of interest" description="Disordered" evidence="1">
    <location>
        <begin position="277"/>
        <end position="312"/>
    </location>
</feature>
<reference evidence="3" key="2">
    <citation type="journal article" date="2011" name="Proc. Natl. Acad. Sci. U.S.A.">
        <title>Obligate biotrophy features unraveled by the genomic analysis of rust fungi.</title>
        <authorList>
            <person name="Duplessis S."/>
            <person name="Cuomo C.A."/>
            <person name="Lin Y.-C."/>
            <person name="Aerts A."/>
            <person name="Tisserant E."/>
            <person name="Veneault-Fourrey C."/>
            <person name="Joly D.L."/>
            <person name="Hacquard S."/>
            <person name="Amselem J."/>
            <person name="Cantarel B.L."/>
            <person name="Chiu R."/>
            <person name="Coutinho P.M."/>
            <person name="Feau N."/>
            <person name="Field M."/>
            <person name="Frey P."/>
            <person name="Gelhaye E."/>
            <person name="Goldberg J."/>
            <person name="Grabherr M.G."/>
            <person name="Kodira C.D."/>
            <person name="Kohler A."/>
            <person name="Kuees U."/>
            <person name="Lindquist E.A."/>
            <person name="Lucas S.M."/>
            <person name="Mago R."/>
            <person name="Mauceli E."/>
            <person name="Morin E."/>
            <person name="Murat C."/>
            <person name="Pangilinan J.L."/>
            <person name="Park R."/>
            <person name="Pearson M."/>
            <person name="Quesneville H."/>
            <person name="Rouhier N."/>
            <person name="Sakthikumar S."/>
            <person name="Salamov A.A."/>
            <person name="Schmutz J."/>
            <person name="Selles B."/>
            <person name="Shapiro H."/>
            <person name="Tanguay P."/>
            <person name="Tuskan G.A."/>
            <person name="Henrissat B."/>
            <person name="Van de Peer Y."/>
            <person name="Rouze P."/>
            <person name="Ellis J.G."/>
            <person name="Dodds P.N."/>
            <person name="Schein J.E."/>
            <person name="Zhong S."/>
            <person name="Hamelin R.C."/>
            <person name="Grigoriev I.V."/>
            <person name="Szabo L.J."/>
            <person name="Martin F."/>
        </authorList>
    </citation>
    <scope>NUCLEOTIDE SEQUENCE [LARGE SCALE GENOMIC DNA]</scope>
    <source>
        <strain evidence="3">CRL 75-36-700-3 / race SCCL</strain>
    </source>
</reference>
<evidence type="ECO:0000313" key="2">
    <source>
        <dbReference type="EMBL" id="EFP82571.1"/>
    </source>
</evidence>
<dbReference type="InParanoid" id="E3KEL4"/>
<proteinExistence type="predicted"/>
<feature type="compositionally biased region" description="Polar residues" evidence="1">
    <location>
        <begin position="1"/>
        <end position="16"/>
    </location>
</feature>
<dbReference type="Proteomes" id="UP000008783">
    <property type="component" value="Unassembled WGS sequence"/>
</dbReference>
<accession>E3KEL4</accession>
<feature type="compositionally biased region" description="Polar residues" evidence="1">
    <location>
        <begin position="285"/>
        <end position="307"/>
    </location>
</feature>